<dbReference type="SFLD" id="SFLDG01135">
    <property type="entry name" value="C1.5.6:_HAD__Beta-PGM__Phospha"/>
    <property type="match status" value="1"/>
</dbReference>
<keyword evidence="6" id="KW-0413">Isomerase</keyword>
<keyword evidence="4" id="KW-0479">Metal-binding</keyword>
<dbReference type="STRING" id="1246955.MCYN_0088"/>
<dbReference type="GO" id="GO:0050308">
    <property type="term" value="F:sugar-phosphatase activity"/>
    <property type="evidence" value="ECO:0007669"/>
    <property type="project" value="TreeGrafter"/>
</dbReference>
<dbReference type="Pfam" id="PF13419">
    <property type="entry name" value="HAD_2"/>
    <property type="match status" value="1"/>
</dbReference>
<dbReference type="SUPFAM" id="SSF56784">
    <property type="entry name" value="HAD-like"/>
    <property type="match status" value="1"/>
</dbReference>
<dbReference type="NCBIfam" id="TIGR01509">
    <property type="entry name" value="HAD-SF-IA-v3"/>
    <property type="match status" value="1"/>
</dbReference>
<dbReference type="SFLD" id="SFLDG01129">
    <property type="entry name" value="C1.5:_HAD__Beta-PGM__Phosphata"/>
    <property type="match status" value="1"/>
</dbReference>
<gene>
    <name evidence="6" type="primary">MCYN0088</name>
    <name evidence="6" type="ordered locus">MCYN_0088</name>
</gene>
<dbReference type="Gene3D" id="3.40.50.1000">
    <property type="entry name" value="HAD superfamily/HAD-like"/>
    <property type="match status" value="1"/>
</dbReference>
<keyword evidence="4" id="KW-0460">Magnesium</keyword>
<name>L0RW81_MYCC1</name>
<dbReference type="InterPro" id="IPR041492">
    <property type="entry name" value="HAD_2"/>
</dbReference>
<dbReference type="SFLD" id="SFLDS00003">
    <property type="entry name" value="Haloacid_Dehalogenase"/>
    <property type="match status" value="1"/>
</dbReference>
<accession>L0RW81</accession>
<feature type="binding site" evidence="3">
    <location>
        <position position="149"/>
    </location>
    <ligand>
        <name>substrate</name>
    </ligand>
</feature>
<dbReference type="PATRIC" id="fig|1246955.3.peg.77"/>
<dbReference type="HOGENOM" id="CLU_045011_13_3_14"/>
<feature type="binding site" evidence="3">
    <location>
        <begin position="118"/>
        <end position="122"/>
    </location>
    <ligand>
        <name>substrate</name>
    </ligand>
</feature>
<dbReference type="EC" id="5.4.2.6" evidence="6"/>
<dbReference type="InterPro" id="IPR006439">
    <property type="entry name" value="HAD-SF_hydro_IA"/>
</dbReference>
<feature type="binding site" evidence="4">
    <location>
        <position position="174"/>
    </location>
    <ligand>
        <name>Mg(2+)</name>
        <dbReference type="ChEBI" id="CHEBI:18420"/>
    </ligand>
</feature>
<comment type="similarity">
    <text evidence="1">Belongs to the HAD-like hydrolase superfamily. CbbY/CbbZ/Gph/YieH family.</text>
</comment>
<dbReference type="GO" id="GO:0000287">
    <property type="term" value="F:magnesium ion binding"/>
    <property type="evidence" value="ECO:0007669"/>
    <property type="project" value="InterPro"/>
</dbReference>
<feature type="site" description="Important for catalytic activity and assists the phosphoryl transfer reaction to Asp8 by balancing charge and orienting the reacting groups" evidence="5">
    <location>
        <position position="149"/>
    </location>
</feature>
<evidence type="ECO:0000256" key="1">
    <source>
        <dbReference type="ARBA" id="ARBA00006171"/>
    </source>
</evidence>
<feature type="site" description="Important for catalytic activity and assists the phosphoryl transfer reaction to Asp8 by balancing charge and orienting the reacting groups" evidence="5">
    <location>
        <position position="118"/>
    </location>
</feature>
<dbReference type="KEGG" id="mcy:MCYN_0088"/>
<dbReference type="CDD" id="cd02598">
    <property type="entry name" value="HAD_BPGM"/>
    <property type="match status" value="1"/>
</dbReference>
<dbReference type="Proteomes" id="UP000010466">
    <property type="component" value="Chromosome"/>
</dbReference>
<evidence type="ECO:0000256" key="2">
    <source>
        <dbReference type="PIRSR" id="PIRSR610972-1"/>
    </source>
</evidence>
<feature type="binding site" evidence="4">
    <location>
        <position position="10"/>
    </location>
    <ligand>
        <name>Mg(2+)</name>
        <dbReference type="ChEBI" id="CHEBI:18420"/>
    </ligand>
</feature>
<feature type="active site" description="Proton donor/acceptor" evidence="2">
    <location>
        <position position="10"/>
    </location>
</feature>
<dbReference type="InterPro" id="IPR023214">
    <property type="entry name" value="HAD_sf"/>
</dbReference>
<dbReference type="InterPro" id="IPR010972">
    <property type="entry name" value="Beta-PGM"/>
</dbReference>
<dbReference type="NCBIfam" id="TIGR02009">
    <property type="entry name" value="PGMB-YQAB-SF"/>
    <property type="match status" value="1"/>
</dbReference>
<reference evidence="7" key="1">
    <citation type="journal article" date="2013" name="Genome Announc.">
        <title>Complete genome sequence of Mycoplasma cynos strain C142.</title>
        <authorList>
            <person name="Walker C.A."/>
            <person name="Mannering S.A."/>
            <person name="Shields S."/>
            <person name="Blake D.P."/>
            <person name="Brownlie J."/>
        </authorList>
    </citation>
    <scope>NUCLEOTIDE SEQUENCE [LARGE SCALE GENOMIC DNA]</scope>
    <source>
        <strain evidence="7">C142</strain>
    </source>
</reference>
<feature type="active site" description="Proton donor/acceptor" evidence="2">
    <location>
        <position position="12"/>
    </location>
</feature>
<dbReference type="Gene3D" id="1.10.150.240">
    <property type="entry name" value="Putative phosphatase, domain 2"/>
    <property type="match status" value="1"/>
</dbReference>
<feature type="binding site" evidence="3">
    <location>
        <begin position="10"/>
        <end position="12"/>
    </location>
    <ligand>
        <name>substrate</name>
    </ligand>
</feature>
<evidence type="ECO:0000313" key="7">
    <source>
        <dbReference type="Proteomes" id="UP000010466"/>
    </source>
</evidence>
<protein>
    <submittedName>
        <fullName evidence="6">Beta-phosphoglucomutase</fullName>
        <ecNumber evidence="6">5.4.2.6</ecNumber>
    </submittedName>
</protein>
<evidence type="ECO:0000256" key="4">
    <source>
        <dbReference type="PIRSR" id="PIRSR610972-3"/>
    </source>
</evidence>
<keyword evidence="7" id="KW-1185">Reference proteome</keyword>
<dbReference type="GO" id="GO:0005975">
    <property type="term" value="P:carbohydrate metabolic process"/>
    <property type="evidence" value="ECO:0007669"/>
    <property type="project" value="InterPro"/>
</dbReference>
<dbReference type="InterPro" id="IPR010976">
    <property type="entry name" value="B-phosphoglucomutase_hydrolase"/>
</dbReference>
<feature type="binding site" evidence="3">
    <location>
        <position position="26"/>
    </location>
    <ligand>
        <name>substrate</name>
    </ligand>
</feature>
<proteinExistence type="inferred from homology"/>
<dbReference type="InterPro" id="IPR036412">
    <property type="entry name" value="HAD-like_sf"/>
</dbReference>
<evidence type="ECO:0000256" key="3">
    <source>
        <dbReference type="PIRSR" id="PIRSR610972-2"/>
    </source>
</evidence>
<evidence type="ECO:0000313" key="6">
    <source>
        <dbReference type="EMBL" id="CCP23820.1"/>
    </source>
</evidence>
<evidence type="ECO:0000256" key="5">
    <source>
        <dbReference type="PIRSR" id="PIRSR610972-4"/>
    </source>
</evidence>
<dbReference type="PANTHER" id="PTHR43481">
    <property type="entry name" value="FRUCTOSE-1-PHOSPHATE PHOSPHATASE"/>
    <property type="match status" value="1"/>
</dbReference>
<dbReference type="PANTHER" id="PTHR43481:SF4">
    <property type="entry name" value="GLYCEROL-1-PHOSPHATE PHOSPHOHYDROLASE 1-RELATED"/>
    <property type="match status" value="1"/>
</dbReference>
<dbReference type="InterPro" id="IPR051806">
    <property type="entry name" value="HAD-like_SPP"/>
</dbReference>
<dbReference type="GO" id="GO:0008801">
    <property type="term" value="F:beta-phosphoglucomutase activity"/>
    <property type="evidence" value="ECO:0007669"/>
    <property type="project" value="UniProtKB-EC"/>
</dbReference>
<comment type="cofactor">
    <cofactor evidence="4">
        <name>Mg(2+)</name>
        <dbReference type="ChEBI" id="CHEBI:18420"/>
    </cofactor>
    <text evidence="4">Binds 2 magnesium ions per subunit.</text>
</comment>
<organism evidence="6 7">
    <name type="scientific">Mycoplasmopsis cynos (strain C142)</name>
    <name type="common">Mycoplasma cynos</name>
    <dbReference type="NCBI Taxonomy" id="1246955"/>
    <lineage>
        <taxon>Bacteria</taxon>
        <taxon>Bacillati</taxon>
        <taxon>Mycoplasmatota</taxon>
        <taxon>Mycoplasmoidales</taxon>
        <taxon>Metamycoplasmataceae</taxon>
        <taxon>Mycoplasmopsis</taxon>
    </lineage>
</organism>
<dbReference type="NCBIfam" id="TIGR01990">
    <property type="entry name" value="bPGM"/>
    <property type="match status" value="1"/>
</dbReference>
<sequence length="223" mass="24987">MKMFKGFIFDLDGVITDTAKLHFKAWQKTVKELGIDYSEEENEKLRGLPRIDTLKAILDMKKSSLSLSETELVEIANQKNELYKELLKSEIDEKSILPGILEFLNKAKKHNIKLAIASSSYNAPMILKKLGIFEMFDYIVNPKDVTNGKPAPDIFIKAVQGINLKPCECIGFEDAPAGIKGIADAKIKSVAITHNSNEDFSNADLVLKSTSELDFNKILKMFD</sequence>
<feature type="binding site" evidence="4">
    <location>
        <position position="12"/>
    </location>
    <ligand>
        <name>Mg(2+)</name>
        <dbReference type="ChEBI" id="CHEBI:18420"/>
    </ligand>
</feature>
<dbReference type="InterPro" id="IPR023198">
    <property type="entry name" value="PGP-like_dom2"/>
</dbReference>
<dbReference type="EMBL" id="HF559394">
    <property type="protein sequence ID" value="CCP23820.1"/>
    <property type="molecule type" value="Genomic_DNA"/>
</dbReference>
<dbReference type="eggNOG" id="COG0637">
    <property type="taxonomic scope" value="Bacteria"/>
</dbReference>
<feature type="binding site" evidence="3">
    <location>
        <position position="79"/>
    </location>
    <ligand>
        <name>substrate</name>
    </ligand>
</feature>
<feature type="binding site" evidence="3">
    <location>
        <begin position="45"/>
        <end position="50"/>
    </location>
    <ligand>
        <name>substrate</name>
    </ligand>
</feature>
<dbReference type="AlphaFoldDB" id="L0RW81"/>
<feature type="binding site" evidence="4">
    <location>
        <position position="173"/>
    </location>
    <ligand>
        <name>Mg(2+)</name>
        <dbReference type="ChEBI" id="CHEBI:18420"/>
    </ligand>
</feature>